<dbReference type="InterPro" id="IPR055438">
    <property type="entry name" value="AstE_AspA_cat"/>
</dbReference>
<evidence type="ECO:0000256" key="1">
    <source>
        <dbReference type="ARBA" id="ARBA00001947"/>
    </source>
</evidence>
<keyword evidence="7" id="KW-1185">Reference proteome</keyword>
<dbReference type="Gene3D" id="3.40.630.10">
    <property type="entry name" value="Zn peptidases"/>
    <property type="match status" value="1"/>
</dbReference>
<dbReference type="InterPro" id="IPR050178">
    <property type="entry name" value="AspA/AstE_fam"/>
</dbReference>
<dbReference type="AlphaFoldDB" id="A0A8J2Y791"/>
<evidence type="ECO:0000256" key="3">
    <source>
        <dbReference type="ARBA" id="ARBA00022801"/>
    </source>
</evidence>
<dbReference type="Proteomes" id="UP000652231">
    <property type="component" value="Unassembled WGS sequence"/>
</dbReference>
<gene>
    <name evidence="6" type="ORF">GCM10011312_18540</name>
</gene>
<dbReference type="SUPFAM" id="SSF53187">
    <property type="entry name" value="Zn-dependent exopeptidases"/>
    <property type="match status" value="1"/>
</dbReference>
<protein>
    <recommendedName>
        <fullName evidence="5">Succinylglutamate desuccinylase/Aspartoacylase catalytic domain-containing protein</fullName>
    </recommendedName>
</protein>
<evidence type="ECO:0000256" key="4">
    <source>
        <dbReference type="ARBA" id="ARBA00022833"/>
    </source>
</evidence>
<evidence type="ECO:0000313" key="6">
    <source>
        <dbReference type="EMBL" id="GGD95155.1"/>
    </source>
</evidence>
<name>A0A8J2Y791_9FLAO</name>
<dbReference type="Pfam" id="PF24827">
    <property type="entry name" value="AstE_AspA_cat"/>
    <property type="match status" value="1"/>
</dbReference>
<dbReference type="GO" id="GO:0046872">
    <property type="term" value="F:metal ion binding"/>
    <property type="evidence" value="ECO:0007669"/>
    <property type="project" value="UniProtKB-KW"/>
</dbReference>
<evidence type="ECO:0000259" key="5">
    <source>
        <dbReference type="Pfam" id="PF24827"/>
    </source>
</evidence>
<proteinExistence type="predicted"/>
<evidence type="ECO:0000313" key="7">
    <source>
        <dbReference type="Proteomes" id="UP000652231"/>
    </source>
</evidence>
<accession>A0A8J2Y791</accession>
<keyword evidence="4" id="KW-0862">Zinc</keyword>
<evidence type="ECO:0000256" key="2">
    <source>
        <dbReference type="ARBA" id="ARBA00022723"/>
    </source>
</evidence>
<dbReference type="PANTHER" id="PTHR15162">
    <property type="entry name" value="ASPARTOACYLASE"/>
    <property type="match status" value="1"/>
</dbReference>
<comment type="cofactor">
    <cofactor evidence="1">
        <name>Zn(2+)</name>
        <dbReference type="ChEBI" id="CHEBI:29105"/>
    </cofactor>
</comment>
<dbReference type="GO" id="GO:0005829">
    <property type="term" value="C:cytosol"/>
    <property type="evidence" value="ECO:0007669"/>
    <property type="project" value="TreeGrafter"/>
</dbReference>
<comment type="caution">
    <text evidence="6">The sequence shown here is derived from an EMBL/GenBank/DDBJ whole genome shotgun (WGS) entry which is preliminary data.</text>
</comment>
<dbReference type="GO" id="GO:0016788">
    <property type="term" value="F:hydrolase activity, acting on ester bonds"/>
    <property type="evidence" value="ECO:0007669"/>
    <property type="project" value="InterPro"/>
</dbReference>
<feature type="domain" description="Succinylglutamate desuccinylase/Aspartoacylase catalytic" evidence="5">
    <location>
        <begin position="22"/>
        <end position="139"/>
    </location>
</feature>
<sequence length="304" mass="34752">MEHSTKNTFPRILGTYSGPKKGPLLFITAGIHGNEPSGVYALQKVFDALYLSKPALSGTVVGVTGNRKALEKGVRYIDEDLNRAWTEENIENKLKESNEQKEMHEIIEVLESFPETEYTRRYFMDCHTISANTLPFISVQEVGNNDTWAHYFPIHIVRGFSDLVYGCIDHYLSRIGITGFVLEAGQHESEAAMCNQEGMIWLAIQEACGLDMHHIMNYPECIDKLTKNLKPPRKTFDIAYRHKLEKGDSFTMQPGFENFQKIKKDQLLAVHNGKEIRSQWDAFIYMPLYQEQGNDGFFVVTEAE</sequence>
<keyword evidence="2" id="KW-0479">Metal-binding</keyword>
<keyword evidence="3" id="KW-0378">Hydrolase</keyword>
<organism evidence="6 7">
    <name type="scientific">Planktosalinus lacus</name>
    <dbReference type="NCBI Taxonomy" id="1526573"/>
    <lineage>
        <taxon>Bacteria</taxon>
        <taxon>Pseudomonadati</taxon>
        <taxon>Bacteroidota</taxon>
        <taxon>Flavobacteriia</taxon>
        <taxon>Flavobacteriales</taxon>
        <taxon>Flavobacteriaceae</taxon>
        <taxon>Planktosalinus</taxon>
    </lineage>
</organism>
<reference evidence="6" key="2">
    <citation type="submission" date="2020-09" db="EMBL/GenBank/DDBJ databases">
        <authorList>
            <person name="Sun Q."/>
            <person name="Zhou Y."/>
        </authorList>
    </citation>
    <scope>NUCLEOTIDE SEQUENCE</scope>
    <source>
        <strain evidence="6">CGMCC 1.12924</strain>
    </source>
</reference>
<dbReference type="PANTHER" id="PTHR15162:SF7">
    <property type="entry name" value="SUCCINYLGLUTAMATE DESUCCINYLASE"/>
    <property type="match status" value="1"/>
</dbReference>
<reference evidence="6" key="1">
    <citation type="journal article" date="2014" name="Int. J. Syst. Evol. Microbiol.">
        <title>Complete genome sequence of Corynebacterium casei LMG S-19264T (=DSM 44701T), isolated from a smear-ripened cheese.</title>
        <authorList>
            <consortium name="US DOE Joint Genome Institute (JGI-PGF)"/>
            <person name="Walter F."/>
            <person name="Albersmeier A."/>
            <person name="Kalinowski J."/>
            <person name="Ruckert C."/>
        </authorList>
    </citation>
    <scope>NUCLEOTIDE SEQUENCE</scope>
    <source>
        <strain evidence="6">CGMCC 1.12924</strain>
    </source>
</reference>
<dbReference type="RefSeq" id="WP_188441816.1">
    <property type="nucleotide sequence ID" value="NZ_BMGK01000007.1"/>
</dbReference>
<dbReference type="EMBL" id="BMGK01000007">
    <property type="protein sequence ID" value="GGD95155.1"/>
    <property type="molecule type" value="Genomic_DNA"/>
</dbReference>